<evidence type="ECO:0000313" key="4">
    <source>
        <dbReference type="Proteomes" id="UP000008461"/>
    </source>
</evidence>
<evidence type="ECO:0000313" key="3">
    <source>
        <dbReference type="EMBL" id="AEE49192.1"/>
    </source>
</evidence>
<dbReference type="KEGG" id="hhy:Halhy_1297"/>
<keyword evidence="1" id="KW-0175">Coiled coil</keyword>
<feature type="transmembrane region" description="Helical" evidence="2">
    <location>
        <begin position="267"/>
        <end position="285"/>
    </location>
</feature>
<dbReference type="STRING" id="760192.Halhy_1297"/>
<feature type="transmembrane region" description="Helical" evidence="2">
    <location>
        <begin position="356"/>
        <end position="378"/>
    </location>
</feature>
<dbReference type="EMBL" id="CP002691">
    <property type="protein sequence ID" value="AEE49192.1"/>
    <property type="molecule type" value="Genomic_DNA"/>
</dbReference>
<dbReference type="AlphaFoldDB" id="F4KV26"/>
<feature type="transmembrane region" description="Helical" evidence="2">
    <location>
        <begin position="323"/>
        <end position="344"/>
    </location>
</feature>
<keyword evidence="4" id="KW-1185">Reference proteome</keyword>
<feature type="transmembrane region" description="Helical" evidence="2">
    <location>
        <begin position="228"/>
        <end position="247"/>
    </location>
</feature>
<accession>F4KV26</accession>
<feature type="transmembrane region" description="Helical" evidence="2">
    <location>
        <begin position="390"/>
        <end position="411"/>
    </location>
</feature>
<dbReference type="HOGENOM" id="CLU_414341_0_0_10"/>
<gene>
    <name evidence="3" type="ordered locus">Halhy_1297</name>
</gene>
<organism evidence="3 4">
    <name type="scientific">Haliscomenobacter hydrossis (strain ATCC 27775 / DSM 1100 / LMG 10767 / O)</name>
    <dbReference type="NCBI Taxonomy" id="760192"/>
    <lineage>
        <taxon>Bacteria</taxon>
        <taxon>Pseudomonadati</taxon>
        <taxon>Bacteroidota</taxon>
        <taxon>Saprospiria</taxon>
        <taxon>Saprospirales</taxon>
        <taxon>Haliscomenobacteraceae</taxon>
        <taxon>Haliscomenobacter</taxon>
    </lineage>
</organism>
<keyword evidence="2" id="KW-1133">Transmembrane helix</keyword>
<proteinExistence type="predicted"/>
<dbReference type="Proteomes" id="UP000008461">
    <property type="component" value="Chromosome"/>
</dbReference>
<evidence type="ECO:0000256" key="2">
    <source>
        <dbReference type="SAM" id="Phobius"/>
    </source>
</evidence>
<reference evidence="3 4" key="1">
    <citation type="journal article" date="2011" name="Stand. Genomic Sci.">
        <title>Complete genome sequence of Haliscomenobacter hydrossis type strain (O).</title>
        <authorList>
            <consortium name="US DOE Joint Genome Institute (JGI-PGF)"/>
            <person name="Daligault H."/>
            <person name="Lapidus A."/>
            <person name="Zeytun A."/>
            <person name="Nolan M."/>
            <person name="Lucas S."/>
            <person name="Del Rio T.G."/>
            <person name="Tice H."/>
            <person name="Cheng J.F."/>
            <person name="Tapia R."/>
            <person name="Han C."/>
            <person name="Goodwin L."/>
            <person name="Pitluck S."/>
            <person name="Liolios K."/>
            <person name="Pagani I."/>
            <person name="Ivanova N."/>
            <person name="Huntemann M."/>
            <person name="Mavromatis K."/>
            <person name="Mikhailova N."/>
            <person name="Pati A."/>
            <person name="Chen A."/>
            <person name="Palaniappan K."/>
            <person name="Land M."/>
            <person name="Hauser L."/>
            <person name="Brambilla E.M."/>
            <person name="Rohde M."/>
            <person name="Verbarg S."/>
            <person name="Goker M."/>
            <person name="Bristow J."/>
            <person name="Eisen J.A."/>
            <person name="Markowitz V."/>
            <person name="Hugenholtz P."/>
            <person name="Kyrpides N.C."/>
            <person name="Klenk H.P."/>
            <person name="Woyke T."/>
        </authorList>
    </citation>
    <scope>NUCLEOTIDE SEQUENCE [LARGE SCALE GENOMIC DNA]</scope>
    <source>
        <strain evidence="4">ATCC 27775 / DSM 1100 / LMG 10767 / O</strain>
    </source>
</reference>
<protein>
    <submittedName>
        <fullName evidence="3">Uncharacterized protein</fullName>
    </submittedName>
</protein>
<name>F4KV26_HALH1</name>
<keyword evidence="2" id="KW-0812">Transmembrane</keyword>
<evidence type="ECO:0000256" key="1">
    <source>
        <dbReference type="SAM" id="Coils"/>
    </source>
</evidence>
<feature type="coiled-coil region" evidence="1">
    <location>
        <begin position="443"/>
        <end position="470"/>
    </location>
</feature>
<keyword evidence="2" id="KW-0472">Membrane</keyword>
<feature type="transmembrane region" description="Helical" evidence="2">
    <location>
        <begin position="199"/>
        <end position="221"/>
    </location>
</feature>
<sequence length="662" mass="76285">MKKATRGLLFLFTLVFLSWTYPGRAQSPDAFYPKIIGWGFDSCILGKEVQVLASRSVLSFEAARKSLHANAGLPLVGPNAMRPKGKFQRGLFEYWLSFRVKNQTELPFTLGIEHHFITGAWVEAEAKIDPLAKPERHRQQTVLLNLATSEVYQQQIPAGATYTFYLHIKDHRLGRDLAPVLWDMDALRIAQQAKLKNTAFGQTIFISLFFTLAIVGTIFFLSRLRAVFGWYMVFKWGLAGYFLQEIIDYNATQSGQIPFIDWTWTKASLMILVFFSYLQFIHAYVKGRSGSEWIVNILPRCHLFLLGYFCVDILLLLLNQWYLSWIIFYIFLWIVVLFSGRVIWHIKKVSYAPTKYLLRGVLALMTGFTLSLLAFTFFENLLSAFRGVELGFLPIGMGGLLESFFFFVSLGEQEKAWLQERLAYQGRETKAIDARRIYEHQLQVVLEQELSAVKRQLDAQEKEILSNREQDLKNQRALAYKRLQLRTLRYGFLAKTSDDILQQLNHHLANDQVITADEQLTRFGGFVRDLLFLAGEPTNTIQAELQLCKRLAQLNDFQIQFPNEGLQPQWRCPALLFLSLVYQSARSTTKDVTSCRILQEEQENQVTVQFISTIPFALSQQHQEIWLDAQEQLKNFSLGSDFEGALSEEDSGWTVIIRKKQS</sequence>
<dbReference type="RefSeq" id="WP_013763746.1">
    <property type="nucleotide sequence ID" value="NC_015510.1"/>
</dbReference>
<reference key="2">
    <citation type="submission" date="2011-04" db="EMBL/GenBank/DDBJ databases">
        <title>Complete sequence of chromosome of Haliscomenobacter hydrossis DSM 1100.</title>
        <authorList>
            <consortium name="US DOE Joint Genome Institute (JGI-PGF)"/>
            <person name="Lucas S."/>
            <person name="Han J."/>
            <person name="Lapidus A."/>
            <person name="Bruce D."/>
            <person name="Goodwin L."/>
            <person name="Pitluck S."/>
            <person name="Peters L."/>
            <person name="Kyrpides N."/>
            <person name="Mavromatis K."/>
            <person name="Ivanova N."/>
            <person name="Ovchinnikova G."/>
            <person name="Pagani I."/>
            <person name="Daligault H."/>
            <person name="Detter J.C."/>
            <person name="Han C."/>
            <person name="Land M."/>
            <person name="Hauser L."/>
            <person name="Markowitz V."/>
            <person name="Cheng J.-F."/>
            <person name="Hugenholtz P."/>
            <person name="Woyke T."/>
            <person name="Wu D."/>
            <person name="Verbarg S."/>
            <person name="Frueling A."/>
            <person name="Brambilla E."/>
            <person name="Klenk H.-P."/>
            <person name="Eisen J.A."/>
        </authorList>
    </citation>
    <scope>NUCLEOTIDE SEQUENCE</scope>
    <source>
        <strain>DSM 1100</strain>
    </source>
</reference>
<feature type="transmembrane region" description="Helical" evidence="2">
    <location>
        <begin position="297"/>
        <end position="317"/>
    </location>
</feature>